<protein>
    <recommendedName>
        <fullName evidence="3">cathepsin X</fullName>
        <ecNumber evidence="3">3.4.18.1</ecNumber>
    </recommendedName>
</protein>
<dbReference type="InterPro" id="IPR013128">
    <property type="entry name" value="Peptidase_C1A"/>
</dbReference>
<dbReference type="PROSITE" id="PS00640">
    <property type="entry name" value="THIOL_PROTEASE_ASN"/>
    <property type="match status" value="1"/>
</dbReference>
<dbReference type="Pfam" id="PF00112">
    <property type="entry name" value="Peptidase_C1"/>
    <property type="match status" value="1"/>
</dbReference>
<name>A0AAF3FFR8_9BILA</name>
<dbReference type="InterPro" id="IPR033157">
    <property type="entry name" value="CTSZ"/>
</dbReference>
<comment type="similarity">
    <text evidence="2">Belongs to the peptidase C1 family.</text>
</comment>
<evidence type="ECO:0000256" key="9">
    <source>
        <dbReference type="ARBA" id="ARBA00023157"/>
    </source>
</evidence>
<keyword evidence="14" id="KW-1185">Reference proteome</keyword>
<reference evidence="15" key="1">
    <citation type="submission" date="2024-02" db="UniProtKB">
        <authorList>
            <consortium name="WormBaseParasite"/>
        </authorList>
    </citation>
    <scope>IDENTIFICATION</scope>
</reference>
<dbReference type="CDD" id="cd02698">
    <property type="entry name" value="Peptidase_C1A_CathepsinX"/>
    <property type="match status" value="1"/>
</dbReference>
<dbReference type="EC" id="3.4.18.1" evidence="3"/>
<keyword evidence="10" id="KW-0325">Glycoprotein</keyword>
<feature type="region of interest" description="Disordered" evidence="11">
    <location>
        <begin position="586"/>
        <end position="629"/>
    </location>
</feature>
<evidence type="ECO:0000256" key="4">
    <source>
        <dbReference type="ARBA" id="ARBA00022670"/>
    </source>
</evidence>
<dbReference type="InterPro" id="IPR025661">
    <property type="entry name" value="Pept_asp_AS"/>
</dbReference>
<keyword evidence="9" id="KW-1015">Disulfide bond</keyword>
<dbReference type="SUPFAM" id="SSF54001">
    <property type="entry name" value="Cysteine proteinases"/>
    <property type="match status" value="1"/>
</dbReference>
<evidence type="ECO:0000256" key="6">
    <source>
        <dbReference type="ARBA" id="ARBA00022801"/>
    </source>
</evidence>
<evidence type="ECO:0000256" key="10">
    <source>
        <dbReference type="ARBA" id="ARBA00023180"/>
    </source>
</evidence>
<dbReference type="GO" id="GO:0016807">
    <property type="term" value="F:cysteine-type carboxypeptidase activity"/>
    <property type="evidence" value="ECO:0007669"/>
    <property type="project" value="UniProtKB-EC"/>
</dbReference>
<dbReference type="PANTHER" id="PTHR12411">
    <property type="entry name" value="CYSTEINE PROTEASE FAMILY C1-RELATED"/>
    <property type="match status" value="1"/>
</dbReference>
<evidence type="ECO:0000313" key="14">
    <source>
        <dbReference type="Proteomes" id="UP000887575"/>
    </source>
</evidence>
<dbReference type="AlphaFoldDB" id="A0AAF3FFR8"/>
<evidence type="ECO:0000256" key="11">
    <source>
        <dbReference type="SAM" id="MobiDB-lite"/>
    </source>
</evidence>
<evidence type="ECO:0000313" key="15">
    <source>
        <dbReference type="WBParaSite" id="MBELARI_LOCUS4864"/>
    </source>
</evidence>
<dbReference type="GO" id="GO:0006508">
    <property type="term" value="P:proteolysis"/>
    <property type="evidence" value="ECO:0007669"/>
    <property type="project" value="UniProtKB-KW"/>
</dbReference>
<keyword evidence="5 12" id="KW-0732">Signal</keyword>
<organism evidence="14 15">
    <name type="scientific">Mesorhabditis belari</name>
    <dbReference type="NCBI Taxonomy" id="2138241"/>
    <lineage>
        <taxon>Eukaryota</taxon>
        <taxon>Metazoa</taxon>
        <taxon>Ecdysozoa</taxon>
        <taxon>Nematoda</taxon>
        <taxon>Chromadorea</taxon>
        <taxon>Rhabditida</taxon>
        <taxon>Rhabditina</taxon>
        <taxon>Rhabditomorpha</taxon>
        <taxon>Rhabditoidea</taxon>
        <taxon>Rhabditidae</taxon>
        <taxon>Mesorhabditinae</taxon>
        <taxon>Mesorhabditis</taxon>
    </lineage>
</organism>
<feature type="signal peptide" evidence="12">
    <location>
        <begin position="1"/>
        <end position="17"/>
    </location>
</feature>
<keyword evidence="7" id="KW-0788">Thiol protease</keyword>
<dbReference type="Gene3D" id="3.90.70.10">
    <property type="entry name" value="Cysteine proteinases"/>
    <property type="match status" value="1"/>
</dbReference>
<sequence length="718" mass="81585">MKLFLLISLLFVVNVESTWMKYPTLMIRKAQHMLNLNDKLPAPNADAQLTRGNLQESRVEKMKAEDYIDDEEGAEEFIRALGGSSKSLLEDFEKGKLEKSRQGIVVNGNRYEKTFDQDTRTMDTSMLKPMPAKVWGNEESTEVELENRPSFIGGLLKSEKVYMHKLTERDWESDDYDFKDLPESFDWRNVNGTNYCSPNRNQHIPVYCGSCWVFGTTGMLNDRFNVAKKGKWPMTMVSPQEIIDCGGKGNCQGGTVGDVLEHAKLNGLVEEGCNVYRAVNGECSPFHRCGSCWPDHAGGCFPLTNYTRYYVKEYAPFNGTSVEDIRNKLKAEIQARGPIACAIGATKKFEFEYTKGVYFEESNLESNHIVTVSGWGREDGNEYWIVRNSWGDAWGETGWFRLVTSAFKNGSNSSKTGWKENLPKTAVLEIYKDESLCNLKTSIVLEEIAEYFLGYNVHRKSLAKYPPLPPHRKPQFLLGLRQRNASKIHWIHFLTRDDFEKWIRTMADLLQQLGKGEAAVAVQKFKAKSRHNNFSRTHQHHTDYPNENFANIFSMLIWECDSLDWGNNWHHNHHCDPHHHCNPNENDPHHHSNPNENDPHHHHHHHGSDWPNDNSPHHHHHNNHVNDGGTCVSSFKHETSFHHTDHSFHHTSDNHTSSNVDSGWSSGDGCGGWDSGGGGFDSGGGGGCDSAITCPCHSPLYMINILQENKVDLCKSNI</sequence>
<evidence type="ECO:0000256" key="2">
    <source>
        <dbReference type="ARBA" id="ARBA00008455"/>
    </source>
</evidence>
<dbReference type="InterPro" id="IPR038765">
    <property type="entry name" value="Papain-like_cys_pep_sf"/>
</dbReference>
<feature type="domain" description="Peptidase C1A papain C-terminal" evidence="13">
    <location>
        <begin position="181"/>
        <end position="427"/>
    </location>
</feature>
<evidence type="ECO:0000256" key="8">
    <source>
        <dbReference type="ARBA" id="ARBA00023145"/>
    </source>
</evidence>
<evidence type="ECO:0000256" key="7">
    <source>
        <dbReference type="ARBA" id="ARBA00022807"/>
    </source>
</evidence>
<feature type="chain" id="PRO_5041986334" description="cathepsin X" evidence="12">
    <location>
        <begin position="18"/>
        <end position="718"/>
    </location>
</feature>
<evidence type="ECO:0000256" key="3">
    <source>
        <dbReference type="ARBA" id="ARBA00012516"/>
    </source>
</evidence>
<dbReference type="InterPro" id="IPR000668">
    <property type="entry name" value="Peptidase_C1A_C"/>
</dbReference>
<dbReference type="Proteomes" id="UP000887575">
    <property type="component" value="Unassembled WGS sequence"/>
</dbReference>
<accession>A0AAF3FFR8</accession>
<evidence type="ECO:0000256" key="5">
    <source>
        <dbReference type="ARBA" id="ARBA00022729"/>
    </source>
</evidence>
<proteinExistence type="inferred from homology"/>
<keyword evidence="6" id="KW-0378">Hydrolase</keyword>
<keyword evidence="8" id="KW-0865">Zymogen</keyword>
<evidence type="ECO:0000256" key="12">
    <source>
        <dbReference type="SAM" id="SignalP"/>
    </source>
</evidence>
<comment type="catalytic activity">
    <reaction evidence="1">
        <text>Release of C-terminal amino acid residues with broad specificity, but lacks action on C-terminal proline. Shows weak endopeptidase activity.</text>
        <dbReference type="EC" id="3.4.18.1"/>
    </reaction>
</comment>
<evidence type="ECO:0000259" key="13">
    <source>
        <dbReference type="SMART" id="SM00645"/>
    </source>
</evidence>
<keyword evidence="4" id="KW-0645">Protease</keyword>
<dbReference type="SMART" id="SM00645">
    <property type="entry name" value="Pept_C1"/>
    <property type="match status" value="1"/>
</dbReference>
<dbReference type="WBParaSite" id="MBELARI_LOCUS4864">
    <property type="protein sequence ID" value="MBELARI_LOCUS4864"/>
    <property type="gene ID" value="MBELARI_LOCUS4864"/>
</dbReference>
<evidence type="ECO:0000256" key="1">
    <source>
        <dbReference type="ARBA" id="ARBA00001594"/>
    </source>
</evidence>